<evidence type="ECO:0000259" key="1">
    <source>
        <dbReference type="Pfam" id="PF01966"/>
    </source>
</evidence>
<gene>
    <name evidence="2" type="ORF">FRZ54_06500</name>
</gene>
<dbReference type="RefSeq" id="WP_147030824.1">
    <property type="nucleotide sequence ID" value="NZ_CP042436.1"/>
</dbReference>
<organism evidence="2 3">
    <name type="scientific">Mucilaginibacter ginsenosidivorans</name>
    <dbReference type="NCBI Taxonomy" id="398053"/>
    <lineage>
        <taxon>Bacteria</taxon>
        <taxon>Pseudomonadati</taxon>
        <taxon>Bacteroidota</taxon>
        <taxon>Sphingobacteriia</taxon>
        <taxon>Sphingobacteriales</taxon>
        <taxon>Sphingobacteriaceae</taxon>
        <taxon>Mucilaginibacter</taxon>
    </lineage>
</organism>
<evidence type="ECO:0000313" key="3">
    <source>
        <dbReference type="Proteomes" id="UP000321479"/>
    </source>
</evidence>
<feature type="domain" description="HD" evidence="1">
    <location>
        <begin position="27"/>
        <end position="122"/>
    </location>
</feature>
<dbReference type="EMBL" id="CP042436">
    <property type="protein sequence ID" value="QEC62247.1"/>
    <property type="molecule type" value="Genomic_DNA"/>
</dbReference>
<dbReference type="InterPro" id="IPR003607">
    <property type="entry name" value="HD/PDEase_dom"/>
</dbReference>
<proteinExistence type="predicted"/>
<dbReference type="OrthoDB" id="5728337at2"/>
<keyword evidence="3" id="KW-1185">Reference proteome</keyword>
<keyword evidence="2" id="KW-0378">Hydrolase</keyword>
<dbReference type="Pfam" id="PF01966">
    <property type="entry name" value="HD"/>
    <property type="match status" value="1"/>
</dbReference>
<sequence>MQFEQAGNFILNKLEKEIPAHLCYHNIDHTRDVYDAAEKIGRAEGISDHEMKLLHVAACYHDSGFLNVLHEHETESCRIAKESLPAFGFSPEEIDRICGMIMATRIPQSPKNKLEEILADADLDYLGRDDFFAIGDKLYHERELTDRDEWNATQLKFMQAHHYFTQTALNLRGAKKQDNLDKVKALLQ</sequence>
<name>A0A5B8UT17_9SPHI</name>
<dbReference type="GO" id="GO:0016787">
    <property type="term" value="F:hydrolase activity"/>
    <property type="evidence" value="ECO:0007669"/>
    <property type="project" value="UniProtKB-KW"/>
</dbReference>
<dbReference type="AlphaFoldDB" id="A0A5B8UT17"/>
<dbReference type="Gene3D" id="1.10.3210.10">
    <property type="entry name" value="Hypothetical protein af1432"/>
    <property type="match status" value="1"/>
</dbReference>
<reference evidence="2 3" key="1">
    <citation type="journal article" date="2017" name="Curr. Microbiol.">
        <title>Mucilaginibacter ginsenosidivorans sp. nov., Isolated from Soil of Ginseng Field.</title>
        <authorList>
            <person name="Kim M.M."/>
            <person name="Siddiqi M.Z."/>
            <person name="Im W.T."/>
        </authorList>
    </citation>
    <scope>NUCLEOTIDE SEQUENCE [LARGE SCALE GENOMIC DNA]</scope>
    <source>
        <strain evidence="2 3">Gsoil 3017</strain>
    </source>
</reference>
<dbReference type="SUPFAM" id="SSF109604">
    <property type="entry name" value="HD-domain/PDEase-like"/>
    <property type="match status" value="1"/>
</dbReference>
<dbReference type="Proteomes" id="UP000321479">
    <property type="component" value="Chromosome"/>
</dbReference>
<dbReference type="InterPro" id="IPR006674">
    <property type="entry name" value="HD_domain"/>
</dbReference>
<evidence type="ECO:0000313" key="2">
    <source>
        <dbReference type="EMBL" id="QEC62247.1"/>
    </source>
</evidence>
<dbReference type="CDD" id="cd00077">
    <property type="entry name" value="HDc"/>
    <property type="match status" value="1"/>
</dbReference>
<protein>
    <submittedName>
        <fullName evidence="2">Phosphohydrolase</fullName>
    </submittedName>
</protein>
<accession>A0A5B8UT17</accession>
<dbReference type="KEGG" id="mgin:FRZ54_06500"/>